<name>A0AAV5L9V2_9ROSI</name>
<dbReference type="Proteomes" id="UP001054252">
    <property type="component" value="Unassembled WGS sequence"/>
</dbReference>
<organism evidence="1 2">
    <name type="scientific">Rubroshorea leprosula</name>
    <dbReference type="NCBI Taxonomy" id="152421"/>
    <lineage>
        <taxon>Eukaryota</taxon>
        <taxon>Viridiplantae</taxon>
        <taxon>Streptophyta</taxon>
        <taxon>Embryophyta</taxon>
        <taxon>Tracheophyta</taxon>
        <taxon>Spermatophyta</taxon>
        <taxon>Magnoliopsida</taxon>
        <taxon>eudicotyledons</taxon>
        <taxon>Gunneridae</taxon>
        <taxon>Pentapetalae</taxon>
        <taxon>rosids</taxon>
        <taxon>malvids</taxon>
        <taxon>Malvales</taxon>
        <taxon>Dipterocarpaceae</taxon>
        <taxon>Rubroshorea</taxon>
    </lineage>
</organism>
<proteinExistence type="predicted"/>
<comment type="caution">
    <text evidence="1">The sequence shown here is derived from an EMBL/GenBank/DDBJ whole genome shotgun (WGS) entry which is preliminary data.</text>
</comment>
<accession>A0AAV5L9V2</accession>
<evidence type="ECO:0000313" key="2">
    <source>
        <dbReference type="Proteomes" id="UP001054252"/>
    </source>
</evidence>
<dbReference type="AlphaFoldDB" id="A0AAV5L9V2"/>
<dbReference type="EMBL" id="BPVZ01000103">
    <property type="protein sequence ID" value="GKV33995.1"/>
    <property type="molecule type" value="Genomic_DNA"/>
</dbReference>
<sequence>MVMAEGLYFFMVEQLTKQNQLWLPNILVHITPDSSFFPIFASPCTVVDLVSSPTKLAIAVLLSHPLLSKSPLYASAVGTFALFLVDSCLLVQPPTPLSHHATWRRLKSSFYWPHSINVPTTEVSGKKTATNSSLQL</sequence>
<evidence type="ECO:0000313" key="1">
    <source>
        <dbReference type="EMBL" id="GKV33995.1"/>
    </source>
</evidence>
<gene>
    <name evidence="1" type="ORF">SLEP1_g42426</name>
</gene>
<protein>
    <submittedName>
        <fullName evidence="1">Uncharacterized protein</fullName>
    </submittedName>
</protein>
<reference evidence="1 2" key="1">
    <citation type="journal article" date="2021" name="Commun. Biol.">
        <title>The genome of Shorea leprosula (Dipterocarpaceae) highlights the ecological relevance of drought in aseasonal tropical rainforests.</title>
        <authorList>
            <person name="Ng K.K.S."/>
            <person name="Kobayashi M.J."/>
            <person name="Fawcett J.A."/>
            <person name="Hatakeyama M."/>
            <person name="Paape T."/>
            <person name="Ng C.H."/>
            <person name="Ang C.C."/>
            <person name="Tnah L.H."/>
            <person name="Lee C.T."/>
            <person name="Nishiyama T."/>
            <person name="Sese J."/>
            <person name="O'Brien M.J."/>
            <person name="Copetti D."/>
            <person name="Mohd Noor M.I."/>
            <person name="Ong R.C."/>
            <person name="Putra M."/>
            <person name="Sireger I.Z."/>
            <person name="Indrioko S."/>
            <person name="Kosugi Y."/>
            <person name="Izuno A."/>
            <person name="Isagi Y."/>
            <person name="Lee S.L."/>
            <person name="Shimizu K.K."/>
        </authorList>
    </citation>
    <scope>NUCLEOTIDE SEQUENCE [LARGE SCALE GENOMIC DNA]</scope>
    <source>
        <strain evidence="1">214</strain>
    </source>
</reference>
<keyword evidence="2" id="KW-1185">Reference proteome</keyword>